<feature type="domain" description="PPM-type phosphatase" evidence="2">
    <location>
        <begin position="338"/>
        <end position="547"/>
    </location>
</feature>
<evidence type="ECO:0000313" key="4">
    <source>
        <dbReference type="Proteomes" id="UP001143480"/>
    </source>
</evidence>
<accession>A0A9W6NTK0</accession>
<evidence type="ECO:0000259" key="2">
    <source>
        <dbReference type="SMART" id="SM00331"/>
    </source>
</evidence>
<dbReference type="InterPro" id="IPR001932">
    <property type="entry name" value="PPM-type_phosphatase-like_dom"/>
</dbReference>
<dbReference type="PANTHER" id="PTHR43156:SF2">
    <property type="entry name" value="STAGE II SPORULATION PROTEIN E"/>
    <property type="match status" value="1"/>
</dbReference>
<dbReference type="RefSeq" id="WP_261966118.1">
    <property type="nucleotide sequence ID" value="NZ_BAAAXA010000001.1"/>
</dbReference>
<organism evidence="3 4">
    <name type="scientific">Dactylosporangium matsuzakiense</name>
    <dbReference type="NCBI Taxonomy" id="53360"/>
    <lineage>
        <taxon>Bacteria</taxon>
        <taxon>Bacillati</taxon>
        <taxon>Actinomycetota</taxon>
        <taxon>Actinomycetes</taxon>
        <taxon>Micromonosporales</taxon>
        <taxon>Micromonosporaceae</taxon>
        <taxon>Dactylosporangium</taxon>
    </lineage>
</organism>
<dbReference type="Gene3D" id="3.60.40.10">
    <property type="entry name" value="PPM-type phosphatase domain"/>
    <property type="match status" value="1"/>
</dbReference>
<dbReference type="Pfam" id="PF07228">
    <property type="entry name" value="SpoIIE"/>
    <property type="match status" value="1"/>
</dbReference>
<gene>
    <name evidence="3" type="ORF">GCM10017581_100530</name>
</gene>
<keyword evidence="4" id="KW-1185">Reference proteome</keyword>
<dbReference type="CDD" id="cd18773">
    <property type="entry name" value="PDC1_HK_sensor"/>
    <property type="match status" value="1"/>
</dbReference>
<proteinExistence type="predicted"/>
<dbReference type="InterPro" id="IPR036457">
    <property type="entry name" value="PPM-type-like_dom_sf"/>
</dbReference>
<dbReference type="AlphaFoldDB" id="A0A9W6NTK0"/>
<dbReference type="PROSITE" id="PS51257">
    <property type="entry name" value="PROKAR_LIPOPROTEIN"/>
    <property type="match status" value="1"/>
</dbReference>
<name>A0A9W6NTK0_9ACTN</name>
<dbReference type="SMART" id="SM00331">
    <property type="entry name" value="PP2C_SIG"/>
    <property type="match status" value="1"/>
</dbReference>
<sequence>MRPGRRLLLTVGLLLLLLGSACSVLIYRQHERAREAALTDAAGRARLAAIEVFGYRLGIVRSLQTLATDPALRGADPAAVQARIANAGVSFEGLTGGLAWADAGGVVRASTGAAAGVPTEAEWSPQALGDSAWIVTPALHSASFTGEVLIFAVPTRDDTGRITGVLAGGWGLDFIRAVTDERNATLGDELYGSNAELFVVDRDGRLIAGPGIGRTQPMPPAVGAVLEANRQRFAYGARPMPTGLDGRPDQVVAFARFEPFGESVIVQRPAAATFASADGAMRREATELGAVLLAIGAGGIWLARRVDRLDAPRRSRIGAANTLAWRVQRSLLPQTVPADVLVRYQPASRPIAVGGDWYDVLPLGPSGTMLIIGDVAGHDIDAALVMGQLRTAAAVLAEQADGPADMLHRLAQHVDRERQPTLTTMFCAMVDDTTGDIRYASAGHPPALLRRPDGTVQRLDGAPGPALGIGLDSFHETSIHAAGATLLLYTDGLIERPGEDLYSGMDRLATAFGRHNPLDDGGVDDILADVLRGAEPTDDIAILVFPVPTVT</sequence>
<reference evidence="3" key="1">
    <citation type="journal article" date="2014" name="Int. J. Syst. Evol. Microbiol.">
        <title>Complete genome sequence of Corynebacterium casei LMG S-19264T (=DSM 44701T), isolated from a smear-ripened cheese.</title>
        <authorList>
            <consortium name="US DOE Joint Genome Institute (JGI-PGF)"/>
            <person name="Walter F."/>
            <person name="Albersmeier A."/>
            <person name="Kalinowski J."/>
            <person name="Ruckert C."/>
        </authorList>
    </citation>
    <scope>NUCLEOTIDE SEQUENCE</scope>
    <source>
        <strain evidence="3">VKM Ac-1321</strain>
    </source>
</reference>
<reference evidence="3" key="2">
    <citation type="submission" date="2023-01" db="EMBL/GenBank/DDBJ databases">
        <authorList>
            <person name="Sun Q."/>
            <person name="Evtushenko L."/>
        </authorList>
    </citation>
    <scope>NUCLEOTIDE SEQUENCE</scope>
    <source>
        <strain evidence="3">VKM Ac-1321</strain>
    </source>
</reference>
<dbReference type="Gene3D" id="3.30.450.20">
    <property type="entry name" value="PAS domain"/>
    <property type="match status" value="1"/>
</dbReference>
<dbReference type="Proteomes" id="UP001143480">
    <property type="component" value="Unassembled WGS sequence"/>
</dbReference>
<dbReference type="SUPFAM" id="SSF81606">
    <property type="entry name" value="PP2C-like"/>
    <property type="match status" value="1"/>
</dbReference>
<evidence type="ECO:0000256" key="1">
    <source>
        <dbReference type="ARBA" id="ARBA00022801"/>
    </source>
</evidence>
<evidence type="ECO:0000313" key="3">
    <source>
        <dbReference type="EMBL" id="GLL08292.1"/>
    </source>
</evidence>
<dbReference type="GO" id="GO:0016791">
    <property type="term" value="F:phosphatase activity"/>
    <property type="evidence" value="ECO:0007669"/>
    <property type="project" value="TreeGrafter"/>
</dbReference>
<keyword evidence="1" id="KW-0378">Hydrolase</keyword>
<protein>
    <recommendedName>
        <fullName evidence="2">PPM-type phosphatase domain-containing protein</fullName>
    </recommendedName>
</protein>
<dbReference type="EMBL" id="BSFP01000136">
    <property type="protein sequence ID" value="GLL08292.1"/>
    <property type="molecule type" value="Genomic_DNA"/>
</dbReference>
<dbReference type="InterPro" id="IPR052016">
    <property type="entry name" value="Bact_Sigma-Reg"/>
</dbReference>
<comment type="caution">
    <text evidence="3">The sequence shown here is derived from an EMBL/GenBank/DDBJ whole genome shotgun (WGS) entry which is preliminary data.</text>
</comment>
<dbReference type="PANTHER" id="PTHR43156">
    <property type="entry name" value="STAGE II SPORULATION PROTEIN E-RELATED"/>
    <property type="match status" value="1"/>
</dbReference>